<organism evidence="11 12">
    <name type="scientific">Parelaphostrongylus tenuis</name>
    <name type="common">Meningeal worm</name>
    <dbReference type="NCBI Taxonomy" id="148309"/>
    <lineage>
        <taxon>Eukaryota</taxon>
        <taxon>Metazoa</taxon>
        <taxon>Ecdysozoa</taxon>
        <taxon>Nematoda</taxon>
        <taxon>Chromadorea</taxon>
        <taxon>Rhabditida</taxon>
        <taxon>Rhabditina</taxon>
        <taxon>Rhabditomorpha</taxon>
        <taxon>Strongyloidea</taxon>
        <taxon>Metastrongylidae</taxon>
        <taxon>Parelaphostrongylus</taxon>
    </lineage>
</organism>
<evidence type="ECO:0000256" key="8">
    <source>
        <dbReference type="PIRSR" id="PIRSR019663-1"/>
    </source>
</evidence>
<keyword evidence="4" id="KW-0645">Protease</keyword>
<gene>
    <name evidence="11" type="ORF">KIN20_035886</name>
</gene>
<evidence type="ECO:0000256" key="1">
    <source>
        <dbReference type="ARBA" id="ARBA00000810"/>
    </source>
</evidence>
<evidence type="ECO:0000256" key="3">
    <source>
        <dbReference type="ARBA" id="ARBA00012628"/>
    </source>
</evidence>
<evidence type="ECO:0000256" key="9">
    <source>
        <dbReference type="SAM" id="SignalP"/>
    </source>
</evidence>
<proteinExistence type="inferred from homology"/>
<dbReference type="GO" id="GO:0004197">
    <property type="term" value="F:cysteine-type endopeptidase activity"/>
    <property type="evidence" value="ECO:0007669"/>
    <property type="project" value="UniProtKB-EC"/>
</dbReference>
<keyword evidence="5 9" id="KW-0732">Signal</keyword>
<dbReference type="Pfam" id="PF20985">
    <property type="entry name" value="Legum_prodom"/>
    <property type="match status" value="1"/>
</dbReference>
<comment type="caution">
    <text evidence="11">The sequence shown here is derived from an EMBL/GenBank/DDBJ whole genome shotgun (WGS) entry which is preliminary data.</text>
</comment>
<dbReference type="InterPro" id="IPR048501">
    <property type="entry name" value="Legum_prodom"/>
</dbReference>
<dbReference type="PIRSF" id="PIRSF019663">
    <property type="entry name" value="Legumain"/>
    <property type="match status" value="1"/>
</dbReference>
<name>A0AAD5WL93_PARTN</name>
<dbReference type="GO" id="GO:0005773">
    <property type="term" value="C:vacuole"/>
    <property type="evidence" value="ECO:0007669"/>
    <property type="project" value="GOC"/>
</dbReference>
<dbReference type="PANTHER" id="PTHR12000:SF42">
    <property type="entry name" value="LEGUMAIN"/>
    <property type="match status" value="1"/>
</dbReference>
<dbReference type="InterPro" id="IPR001096">
    <property type="entry name" value="Peptidase_C13"/>
</dbReference>
<accession>A0AAD5WL93</accession>
<dbReference type="PRINTS" id="PR00776">
    <property type="entry name" value="HEMOGLOBNASE"/>
</dbReference>
<feature type="domain" description="Legumain prodomain" evidence="10">
    <location>
        <begin position="344"/>
        <end position="437"/>
    </location>
</feature>
<comment type="catalytic activity">
    <reaction evidence="1">
        <text>Hydrolysis of proteins and small molecule substrates at -Asn-|-Xaa- bonds.</text>
        <dbReference type="EC" id="3.4.22.34"/>
    </reaction>
</comment>
<sequence>MAILLWTSVFALLFLGKALALPHESPANQIGDVYVVLVAGSNGWWNYRHQADVAHAYHLVRNNGVPEGNIIVMMYDDVAHDPNNPYPGKLFNEPNGSDVYHGLKIDYRGDSVTPKNFLNVLQGNADRVSGGNGRVLKSTANDRVFVYFTDHGASGLIAFPDDTLSKRDLNNALHKMHKEKRYNELVFYLEACESGSMFEGTLKEEMKIYAMTASSPDESSWATYCDDDERLPCLGDLFSVNWMQDSETHNVRVETLLTQYKDVRNLTDKSQVMKYGDFKITNEVVDMFEGEYSQATITTAAPTFTAVKKQHQKVSWPARDVELMHLHKLQKTANNVMMSIALQKRISDIQEDRRGIEAVYNNLVASLLPDANDRKQMMEGRNAIDMECHHDVVKVFDMICVDVNKFDYALKYIYVLNNLCVKIGDSKKIITAMHTTCSAIGAKYL</sequence>
<comment type="similarity">
    <text evidence="2">Belongs to the peptidase C13 family.</text>
</comment>
<evidence type="ECO:0000256" key="4">
    <source>
        <dbReference type="ARBA" id="ARBA00022670"/>
    </source>
</evidence>
<feature type="active site" description="Nucleophile" evidence="8">
    <location>
        <position position="192"/>
    </location>
</feature>
<dbReference type="EMBL" id="JAHQIW010007294">
    <property type="protein sequence ID" value="KAJ1373478.1"/>
    <property type="molecule type" value="Genomic_DNA"/>
</dbReference>
<dbReference type="GO" id="GO:0051603">
    <property type="term" value="P:proteolysis involved in protein catabolic process"/>
    <property type="evidence" value="ECO:0007669"/>
    <property type="project" value="TreeGrafter"/>
</dbReference>
<protein>
    <recommendedName>
        <fullName evidence="3">legumain</fullName>
        <ecNumber evidence="3">3.4.22.34</ecNumber>
    </recommendedName>
</protein>
<dbReference type="Gene3D" id="1.10.132.130">
    <property type="match status" value="1"/>
</dbReference>
<dbReference type="PANTHER" id="PTHR12000">
    <property type="entry name" value="HEMOGLOBINASE FAMILY MEMBER"/>
    <property type="match status" value="1"/>
</dbReference>
<reference evidence="11" key="1">
    <citation type="submission" date="2021-06" db="EMBL/GenBank/DDBJ databases">
        <title>Parelaphostrongylus tenuis whole genome reference sequence.</title>
        <authorList>
            <person name="Garwood T.J."/>
            <person name="Larsen P.A."/>
            <person name="Fountain-Jones N.M."/>
            <person name="Garbe J.R."/>
            <person name="Macchietto M.G."/>
            <person name="Kania S.A."/>
            <person name="Gerhold R.W."/>
            <person name="Richards J.E."/>
            <person name="Wolf T.M."/>
        </authorList>
    </citation>
    <scope>NUCLEOTIDE SEQUENCE</scope>
    <source>
        <strain evidence="11">MNPRO001-30</strain>
        <tissue evidence="11">Meninges</tissue>
    </source>
</reference>
<feature type="signal peptide" evidence="9">
    <location>
        <begin position="1"/>
        <end position="20"/>
    </location>
</feature>
<feature type="active site" evidence="8">
    <location>
        <position position="151"/>
    </location>
</feature>
<evidence type="ECO:0000313" key="12">
    <source>
        <dbReference type="Proteomes" id="UP001196413"/>
    </source>
</evidence>
<dbReference type="EC" id="3.4.22.34" evidence="3"/>
<keyword evidence="12" id="KW-1185">Reference proteome</keyword>
<evidence type="ECO:0000256" key="2">
    <source>
        <dbReference type="ARBA" id="ARBA00009941"/>
    </source>
</evidence>
<feature type="chain" id="PRO_5042037667" description="legumain" evidence="9">
    <location>
        <begin position="21"/>
        <end position="445"/>
    </location>
</feature>
<dbReference type="InterPro" id="IPR046427">
    <property type="entry name" value="Legumain_prodom_sf"/>
</dbReference>
<keyword evidence="6" id="KW-0378">Hydrolase</keyword>
<dbReference type="GO" id="GO:0006624">
    <property type="term" value="P:vacuolar protein processing"/>
    <property type="evidence" value="ECO:0007669"/>
    <property type="project" value="TreeGrafter"/>
</dbReference>
<evidence type="ECO:0000313" key="11">
    <source>
        <dbReference type="EMBL" id="KAJ1373478.1"/>
    </source>
</evidence>
<keyword evidence="7" id="KW-0788">Thiol protease</keyword>
<dbReference type="Proteomes" id="UP001196413">
    <property type="component" value="Unassembled WGS sequence"/>
</dbReference>
<dbReference type="FunFam" id="3.40.50.1460:FF:000006">
    <property type="entry name" value="Legumain"/>
    <property type="match status" value="1"/>
</dbReference>
<dbReference type="Gene3D" id="3.40.50.1460">
    <property type="match status" value="1"/>
</dbReference>
<evidence type="ECO:0000259" key="10">
    <source>
        <dbReference type="Pfam" id="PF20985"/>
    </source>
</evidence>
<evidence type="ECO:0000256" key="7">
    <source>
        <dbReference type="ARBA" id="ARBA00022807"/>
    </source>
</evidence>
<evidence type="ECO:0000256" key="5">
    <source>
        <dbReference type="ARBA" id="ARBA00022729"/>
    </source>
</evidence>
<dbReference type="Pfam" id="PF01650">
    <property type="entry name" value="Peptidase_C13"/>
    <property type="match status" value="1"/>
</dbReference>
<dbReference type="AlphaFoldDB" id="A0AAD5WL93"/>
<dbReference type="CDD" id="cd21115">
    <property type="entry name" value="legumain_C"/>
    <property type="match status" value="1"/>
</dbReference>
<evidence type="ECO:0000256" key="6">
    <source>
        <dbReference type="ARBA" id="ARBA00022801"/>
    </source>
</evidence>